<proteinExistence type="predicted"/>
<keyword evidence="2" id="KW-1185">Reference proteome</keyword>
<reference evidence="1 2" key="1">
    <citation type="submission" date="2020-04" db="EMBL/GenBank/DDBJ databases">
        <title>Ramlibacter sp. G-1-2-2 isolated from soil.</title>
        <authorList>
            <person name="Dahal R.H."/>
        </authorList>
    </citation>
    <scope>NUCLEOTIDE SEQUENCE [LARGE SCALE GENOMIC DNA]</scope>
    <source>
        <strain evidence="1 2">G-1-2-2</strain>
    </source>
</reference>
<name>A0A848HBB7_9BURK</name>
<accession>A0A848HBB7</accession>
<protein>
    <submittedName>
        <fullName evidence="1">Uncharacterized protein</fullName>
    </submittedName>
</protein>
<evidence type="ECO:0000313" key="2">
    <source>
        <dbReference type="Proteomes" id="UP000541185"/>
    </source>
</evidence>
<dbReference type="RefSeq" id="WP_169420951.1">
    <property type="nucleotide sequence ID" value="NZ_JABBFX010000002.1"/>
</dbReference>
<dbReference type="EMBL" id="JABBFX010000002">
    <property type="protein sequence ID" value="NML46701.1"/>
    <property type="molecule type" value="Genomic_DNA"/>
</dbReference>
<comment type="caution">
    <text evidence="1">The sequence shown here is derived from an EMBL/GenBank/DDBJ whole genome shotgun (WGS) entry which is preliminary data.</text>
</comment>
<dbReference type="AlphaFoldDB" id="A0A848HBB7"/>
<gene>
    <name evidence="1" type="ORF">HHL11_23350</name>
</gene>
<dbReference type="Proteomes" id="UP000541185">
    <property type="component" value="Unassembled WGS sequence"/>
</dbReference>
<evidence type="ECO:0000313" key="1">
    <source>
        <dbReference type="EMBL" id="NML46701.1"/>
    </source>
</evidence>
<organism evidence="1 2">
    <name type="scientific">Ramlibacter agri</name>
    <dbReference type="NCBI Taxonomy" id="2728837"/>
    <lineage>
        <taxon>Bacteria</taxon>
        <taxon>Pseudomonadati</taxon>
        <taxon>Pseudomonadota</taxon>
        <taxon>Betaproteobacteria</taxon>
        <taxon>Burkholderiales</taxon>
        <taxon>Comamonadaceae</taxon>
        <taxon>Ramlibacter</taxon>
    </lineage>
</organism>
<sequence>MIKSNKPSFADTEPASTIPLHLAGDADFDAPTQPMPLPASAQAAKPAIPELSLSLAPIEAGEYELMAELRKENRVCPLPTRWLEFYRILQDAAGRDPLPAPPLTGSAWAATPDSAKRQCFVEQAEWVVKRGLITKAHEFLSALPKSDWQYAH</sequence>